<dbReference type="Proteomes" id="UP000027586">
    <property type="component" value="Unassembled WGS sequence"/>
</dbReference>
<sequence length="88" mass="10268">MDLADEIDLGEVDDITTGFQDVWYSWPRFYNGYEPFTKIDISNIVGTRQRRIFVFDVWYSVKLHDTLPSFVIMALINTGCITRVRDGI</sequence>
<dbReference type="AlphaFoldDB" id="A0A068S921"/>
<evidence type="ECO:0000313" key="2">
    <source>
        <dbReference type="Proteomes" id="UP000027586"/>
    </source>
</evidence>
<comment type="caution">
    <text evidence="1">The sequence shown here is derived from an EMBL/GenBank/DDBJ whole genome shotgun (WGS) entry which is preliminary data.</text>
</comment>
<gene>
    <name evidence="1" type="ORF">LCOR_09177.1</name>
</gene>
<organism evidence="1 2">
    <name type="scientific">Lichtheimia corymbifera JMRC:FSU:9682</name>
    <dbReference type="NCBI Taxonomy" id="1263082"/>
    <lineage>
        <taxon>Eukaryota</taxon>
        <taxon>Fungi</taxon>
        <taxon>Fungi incertae sedis</taxon>
        <taxon>Mucoromycota</taxon>
        <taxon>Mucoromycotina</taxon>
        <taxon>Mucoromycetes</taxon>
        <taxon>Mucorales</taxon>
        <taxon>Lichtheimiaceae</taxon>
        <taxon>Lichtheimia</taxon>
    </lineage>
</organism>
<name>A0A068S921_9FUNG</name>
<dbReference type="VEuPathDB" id="FungiDB:LCOR_09177.1"/>
<keyword evidence="2" id="KW-1185">Reference proteome</keyword>
<dbReference type="EMBL" id="CBTN010000055">
    <property type="protein sequence ID" value="CDH58312.1"/>
    <property type="molecule type" value="Genomic_DNA"/>
</dbReference>
<protein>
    <submittedName>
        <fullName evidence="1">Uncharacterized protein</fullName>
    </submittedName>
</protein>
<reference evidence="1" key="1">
    <citation type="submission" date="2013-08" db="EMBL/GenBank/DDBJ databases">
        <title>Gene expansion shapes genome architecture in the human pathogen Lichtheimia corymbifera: an evolutionary genomics analysis in the ancient terrestrial Mucorales (Mucoromycotina).</title>
        <authorList>
            <person name="Schwartze V.U."/>
            <person name="Winter S."/>
            <person name="Shelest E."/>
            <person name="Marcet-Houben M."/>
            <person name="Horn F."/>
            <person name="Wehner S."/>
            <person name="Hoffmann K."/>
            <person name="Riege K."/>
            <person name="Sammeth M."/>
            <person name="Nowrousian M."/>
            <person name="Valiante V."/>
            <person name="Linde J."/>
            <person name="Jacobsen I.D."/>
            <person name="Marz M."/>
            <person name="Brakhage A.A."/>
            <person name="Gabaldon T."/>
            <person name="Bocker S."/>
            <person name="Voigt K."/>
        </authorList>
    </citation>
    <scope>NUCLEOTIDE SEQUENCE [LARGE SCALE GENOMIC DNA]</scope>
    <source>
        <strain evidence="1">FSU 9682</strain>
    </source>
</reference>
<evidence type="ECO:0000313" key="1">
    <source>
        <dbReference type="EMBL" id="CDH58312.1"/>
    </source>
</evidence>
<proteinExistence type="predicted"/>
<accession>A0A068S921</accession>